<evidence type="ECO:0000313" key="4">
    <source>
        <dbReference type="Proteomes" id="UP001449657"/>
    </source>
</evidence>
<evidence type="ECO:0000256" key="2">
    <source>
        <dbReference type="SAM" id="SignalP"/>
    </source>
</evidence>
<dbReference type="SUPFAM" id="SSF49464">
    <property type="entry name" value="Carboxypeptidase regulatory domain-like"/>
    <property type="match status" value="1"/>
</dbReference>
<protein>
    <submittedName>
        <fullName evidence="3">Carboxypeptidase-like regulatory domain-containing protein</fullName>
    </submittedName>
</protein>
<name>A0ABZ2Z216_9BACT</name>
<accession>A0ABZ2Z216</accession>
<proteinExistence type="predicted"/>
<dbReference type="EMBL" id="CP150096">
    <property type="protein sequence ID" value="WZN46314.1"/>
    <property type="molecule type" value="Genomic_DNA"/>
</dbReference>
<dbReference type="RefSeq" id="WP_341841045.1">
    <property type="nucleotide sequence ID" value="NZ_CP149792.1"/>
</dbReference>
<organism evidence="3 4">
    <name type="scientific">Chitinophaga caseinilytica</name>
    <dbReference type="NCBI Taxonomy" id="2267521"/>
    <lineage>
        <taxon>Bacteria</taxon>
        <taxon>Pseudomonadati</taxon>
        <taxon>Bacteroidota</taxon>
        <taxon>Chitinophagia</taxon>
        <taxon>Chitinophagales</taxon>
        <taxon>Chitinophagaceae</taxon>
        <taxon>Chitinophaga</taxon>
    </lineage>
</organism>
<keyword evidence="2" id="KW-0732">Signal</keyword>
<dbReference type="Proteomes" id="UP001449657">
    <property type="component" value="Chromosome"/>
</dbReference>
<feature type="signal peptide" evidence="2">
    <location>
        <begin position="1"/>
        <end position="19"/>
    </location>
</feature>
<keyword evidence="4" id="KW-1185">Reference proteome</keyword>
<gene>
    <name evidence="3" type="ORF">WJU22_25810</name>
</gene>
<feature type="region of interest" description="Disordered" evidence="1">
    <location>
        <begin position="21"/>
        <end position="40"/>
    </location>
</feature>
<evidence type="ECO:0000313" key="3">
    <source>
        <dbReference type="EMBL" id="WZN46314.1"/>
    </source>
</evidence>
<sequence>MKRITSLAFVALTCCMACSKSGDKNPDNPNPDNPGNEGVPTIVSVPVLRGDTTITMGPTTNYAIVMKGLPTIRPVFPKLALKPKKVRGYVTDASGNPIEGAELGLLKKVSGFQQLVTTTTNDKGYYEIEFEGAAEFKHAFAVINYVGKPVPISLFTADSVASVYTYDKGGVEHWMALGHGTANAADAAHRPWYSNNYFGGSIYLNWDVYDGPLSTDGALPKNAEIILKLTPAGGMLYDASRTFTIRQKLGNNFLSCNINNIPIGIYKIEAKLADGRALKMEVHGPYRSDTYGLQYDTDTKAWYVSFVPGFNATSKPMPNRSEWDQANVYVRL</sequence>
<evidence type="ECO:0000256" key="1">
    <source>
        <dbReference type="SAM" id="MobiDB-lite"/>
    </source>
</evidence>
<dbReference type="InterPro" id="IPR008969">
    <property type="entry name" value="CarboxyPept-like_regulatory"/>
</dbReference>
<feature type="chain" id="PRO_5047117961" evidence="2">
    <location>
        <begin position="20"/>
        <end position="332"/>
    </location>
</feature>
<reference evidence="3 4" key="1">
    <citation type="submission" date="2024-03" db="EMBL/GenBank/DDBJ databases">
        <title>Chitinophaga caseinilytica sp. nov., a casein hydrolysing bacterium isolated from forest soil.</title>
        <authorList>
            <person name="Lee D.S."/>
            <person name="Han D.M."/>
            <person name="Baek J.H."/>
            <person name="Choi D.G."/>
            <person name="Jeon J.H."/>
            <person name="Jeon C.O."/>
        </authorList>
    </citation>
    <scope>NUCLEOTIDE SEQUENCE [LARGE SCALE GENOMIC DNA]</scope>
    <source>
        <strain evidence="3 4">KACC 19118</strain>
    </source>
</reference>